<evidence type="ECO:0000313" key="2">
    <source>
        <dbReference type="Proteomes" id="UP001434337"/>
    </source>
</evidence>
<keyword evidence="2" id="KW-1185">Reference proteome</keyword>
<dbReference type="EMBL" id="CP115965">
    <property type="protein sequence ID" value="WZW97292.1"/>
    <property type="molecule type" value="Genomic_DNA"/>
</dbReference>
<reference evidence="1 2" key="1">
    <citation type="journal article" date="2023" name="Environ Microbiome">
        <title>A coral-associated actinobacterium mitigates coral bleaching under heat stress.</title>
        <authorList>
            <person name="Li J."/>
            <person name="Zou Y."/>
            <person name="Li Q."/>
            <person name="Zhang J."/>
            <person name="Bourne D.G."/>
            <person name="Lyu Y."/>
            <person name="Liu C."/>
            <person name="Zhang S."/>
        </authorList>
    </citation>
    <scope>NUCLEOTIDE SEQUENCE [LARGE SCALE GENOMIC DNA]</scope>
    <source>
        <strain evidence="1 2">SCSIO 13291</strain>
    </source>
</reference>
<accession>A0ABZ3C669</accession>
<protein>
    <submittedName>
        <fullName evidence="1">DUF4192 domain-containing protein</fullName>
    </submittedName>
</protein>
<dbReference type="Pfam" id="PF13830">
    <property type="entry name" value="DUF4192"/>
    <property type="match status" value="1"/>
</dbReference>
<dbReference type="InterPro" id="IPR025447">
    <property type="entry name" value="DUF4192"/>
</dbReference>
<organism evidence="1 2">
    <name type="scientific">Propioniciclava soli</name>
    <dbReference type="NCBI Taxonomy" id="2775081"/>
    <lineage>
        <taxon>Bacteria</taxon>
        <taxon>Bacillati</taxon>
        <taxon>Actinomycetota</taxon>
        <taxon>Actinomycetes</taxon>
        <taxon>Propionibacteriales</taxon>
        <taxon>Propionibacteriaceae</taxon>
        <taxon>Propioniciclava</taxon>
    </lineage>
</organism>
<sequence>MTTTPELLSLHSVGDLVEIVPSLLGFQPVESLVLVVLERDRVEVTVRFDLAAADQAPRWQLVPVFARFPTATYVVVAYTPEARAGWEALLTMDAAFPELPRTLVLADGERCYLFPGDEGEPYDAVAGRAAVQGALAGMAVLGSREELHAQLDPTWSEEALAAALDAVGAAIANGVDMVARGRELLGRFDTEGGSPTLEEAVVLTMASHAPGFLDEAILSTTRANAAARRDLWAAVVRGSAPRCDGFALAALGIAAWVTGQGALQVVCLERMTNIRADPLWMGVLDQANAEAWPPSEWPAVRQRVRSAVARAPEARQGWQRVDLLAQVVGDGTGAVPMATVTRLATPRAGRRRPRAAGRR</sequence>
<dbReference type="RefSeq" id="WP_342371760.1">
    <property type="nucleotide sequence ID" value="NZ_CP115965.1"/>
</dbReference>
<name>A0ABZ3C669_9ACTN</name>
<gene>
    <name evidence="1" type="ORF">PCC79_10220</name>
</gene>
<proteinExistence type="predicted"/>
<dbReference type="Proteomes" id="UP001434337">
    <property type="component" value="Chromosome"/>
</dbReference>
<evidence type="ECO:0000313" key="1">
    <source>
        <dbReference type="EMBL" id="WZW97292.1"/>
    </source>
</evidence>